<dbReference type="AlphaFoldDB" id="A0A2V5K2P8"/>
<dbReference type="Proteomes" id="UP000247476">
    <property type="component" value="Unassembled WGS sequence"/>
</dbReference>
<reference evidence="7 8" key="1">
    <citation type="submission" date="2018-05" db="EMBL/GenBank/DDBJ databases">
        <title>Paenibacillus flagellatus sp. nov., isolated from selenium mineral soil.</title>
        <authorList>
            <person name="Dai X."/>
        </authorList>
    </citation>
    <scope>NUCLEOTIDE SEQUENCE [LARGE SCALE GENOMIC DNA]</scope>
    <source>
        <strain evidence="7 8">DXL2</strain>
    </source>
</reference>
<evidence type="ECO:0000256" key="1">
    <source>
        <dbReference type="ARBA" id="ARBA00010641"/>
    </source>
</evidence>
<dbReference type="NCBIfam" id="TIGR02937">
    <property type="entry name" value="sigma70-ECF"/>
    <property type="match status" value="1"/>
</dbReference>
<evidence type="ECO:0000313" key="7">
    <source>
        <dbReference type="EMBL" id="PYI51833.1"/>
    </source>
</evidence>
<dbReference type="PANTHER" id="PTHR43133:SF51">
    <property type="entry name" value="RNA POLYMERASE SIGMA FACTOR"/>
    <property type="match status" value="1"/>
</dbReference>
<organism evidence="7 8">
    <name type="scientific">Paenibacillus flagellatus</name>
    <dbReference type="NCBI Taxonomy" id="2211139"/>
    <lineage>
        <taxon>Bacteria</taxon>
        <taxon>Bacillati</taxon>
        <taxon>Bacillota</taxon>
        <taxon>Bacilli</taxon>
        <taxon>Bacillales</taxon>
        <taxon>Paenibacillaceae</taxon>
        <taxon>Paenibacillus</taxon>
    </lineage>
</organism>
<accession>A0A2V5K2P8</accession>
<dbReference type="InterPro" id="IPR039425">
    <property type="entry name" value="RNA_pol_sigma-70-like"/>
</dbReference>
<dbReference type="Pfam" id="PF04542">
    <property type="entry name" value="Sigma70_r2"/>
    <property type="match status" value="1"/>
</dbReference>
<comment type="caution">
    <text evidence="7">The sequence shown here is derived from an EMBL/GenBank/DDBJ whole genome shotgun (WGS) entry which is preliminary data.</text>
</comment>
<evidence type="ECO:0000256" key="3">
    <source>
        <dbReference type="ARBA" id="ARBA00023082"/>
    </source>
</evidence>
<dbReference type="SUPFAM" id="SSF88946">
    <property type="entry name" value="Sigma2 domain of RNA polymerase sigma factors"/>
    <property type="match status" value="1"/>
</dbReference>
<keyword evidence="2" id="KW-0805">Transcription regulation</keyword>
<evidence type="ECO:0000256" key="4">
    <source>
        <dbReference type="ARBA" id="ARBA00023163"/>
    </source>
</evidence>
<evidence type="ECO:0000256" key="2">
    <source>
        <dbReference type="ARBA" id="ARBA00023015"/>
    </source>
</evidence>
<sequence>MDGDLNEDERLRTMAETFDREQYELVEKARNGDAASFGELVRLHRSRMLGWASRVVRDRATAEDIVQDALVQTLRKIGRLEQPDKFLPWLRTLVRNQALMSLRSGWSRNETPDRFEEGDSPTWSSPAGWHEAVDDPQAEAIGRLVAEDLRMLLSRLSPRDRAIAESHLLGGLSVREVAAQRNMTDGAVYTAVSRTRKKLEEARYEDEIERYAAARRISGRPAARLCERARPYALSGAYDTMAAMMTMTAAAAGRRNVSLTDVMGATGHAFRIQVAPDLGVSGPYAYDWADSLRLGWRGLGYDASVFGGAERRLRRPDELVTAMDALLASLERGVPAVAWNVSNTEFGLIEGFDDGKRAWIVTDTSAAGKTLPYAKLGRLHDDAEWFAAVPTGRLSIDRAAHWIELFERTARHMRGDDHTGTRTPVSYAIAGTAAYRLWIDAFDRQAAADALGAAYNAAFTYEARKHAATYLLAMAADGFLADVCPAALPAVAHAQKLYAKVAALWGNVSGLFPLPFGADPSAPGPADRAARLLERACAAEAEAVGALQEAAWLLARRRTDGRNGFSYNHFQKNQKRL</sequence>
<dbReference type="InterPro" id="IPR007627">
    <property type="entry name" value="RNA_pol_sigma70_r2"/>
</dbReference>
<dbReference type="InterPro" id="IPR013324">
    <property type="entry name" value="RNA_pol_sigma_r3/r4-like"/>
</dbReference>
<keyword evidence="8" id="KW-1185">Reference proteome</keyword>
<dbReference type="SUPFAM" id="SSF88659">
    <property type="entry name" value="Sigma3 and sigma4 domains of RNA polymerase sigma factors"/>
    <property type="match status" value="1"/>
</dbReference>
<dbReference type="EMBL" id="QJVJ01000011">
    <property type="protein sequence ID" value="PYI51833.1"/>
    <property type="molecule type" value="Genomic_DNA"/>
</dbReference>
<feature type="domain" description="RNA polymerase sigma factor 70 region 4 type 2" evidence="6">
    <location>
        <begin position="147"/>
        <end position="199"/>
    </location>
</feature>
<dbReference type="GO" id="GO:0003677">
    <property type="term" value="F:DNA binding"/>
    <property type="evidence" value="ECO:0007669"/>
    <property type="project" value="InterPro"/>
</dbReference>
<dbReference type="GO" id="GO:0016987">
    <property type="term" value="F:sigma factor activity"/>
    <property type="evidence" value="ECO:0007669"/>
    <property type="project" value="UniProtKB-KW"/>
</dbReference>
<proteinExistence type="inferred from homology"/>
<dbReference type="InterPro" id="IPR036388">
    <property type="entry name" value="WH-like_DNA-bd_sf"/>
</dbReference>
<dbReference type="InterPro" id="IPR013249">
    <property type="entry name" value="RNA_pol_sigma70_r4_t2"/>
</dbReference>
<dbReference type="InterPro" id="IPR014284">
    <property type="entry name" value="RNA_pol_sigma-70_dom"/>
</dbReference>
<evidence type="ECO:0000259" key="5">
    <source>
        <dbReference type="Pfam" id="PF04542"/>
    </source>
</evidence>
<feature type="domain" description="RNA polymerase sigma-70 region 2" evidence="5">
    <location>
        <begin position="40"/>
        <end position="106"/>
    </location>
</feature>
<dbReference type="GO" id="GO:0006352">
    <property type="term" value="P:DNA-templated transcription initiation"/>
    <property type="evidence" value="ECO:0007669"/>
    <property type="project" value="InterPro"/>
</dbReference>
<evidence type="ECO:0000259" key="6">
    <source>
        <dbReference type="Pfam" id="PF08281"/>
    </source>
</evidence>
<dbReference type="Gene3D" id="1.10.1740.10">
    <property type="match status" value="1"/>
</dbReference>
<dbReference type="Pfam" id="PF08281">
    <property type="entry name" value="Sigma70_r4_2"/>
    <property type="match status" value="1"/>
</dbReference>
<evidence type="ECO:0008006" key="9">
    <source>
        <dbReference type="Google" id="ProtNLM"/>
    </source>
</evidence>
<name>A0A2V5K2P8_9BACL</name>
<protein>
    <recommendedName>
        <fullName evidence="9">RNA polymerase sigma factor</fullName>
    </recommendedName>
</protein>
<evidence type="ECO:0000313" key="8">
    <source>
        <dbReference type="Proteomes" id="UP000247476"/>
    </source>
</evidence>
<dbReference type="PANTHER" id="PTHR43133">
    <property type="entry name" value="RNA POLYMERASE ECF-TYPE SIGMA FACTO"/>
    <property type="match status" value="1"/>
</dbReference>
<keyword evidence="4" id="KW-0804">Transcription</keyword>
<dbReference type="Gene3D" id="1.10.10.10">
    <property type="entry name" value="Winged helix-like DNA-binding domain superfamily/Winged helix DNA-binding domain"/>
    <property type="match status" value="1"/>
</dbReference>
<comment type="similarity">
    <text evidence="1">Belongs to the sigma-70 factor family. ECF subfamily.</text>
</comment>
<keyword evidence="3" id="KW-0731">Sigma factor</keyword>
<dbReference type="InterPro" id="IPR013325">
    <property type="entry name" value="RNA_pol_sigma_r2"/>
</dbReference>
<gene>
    <name evidence="7" type="ORF">DLM86_23215</name>
</gene>